<name>A0A385YT88_9BACL</name>
<organism evidence="2 3">
    <name type="scientific">Paenisporosarcina cavernae</name>
    <dbReference type="NCBI Taxonomy" id="2320858"/>
    <lineage>
        <taxon>Bacteria</taxon>
        <taxon>Bacillati</taxon>
        <taxon>Bacillota</taxon>
        <taxon>Bacilli</taxon>
        <taxon>Bacillales</taxon>
        <taxon>Caryophanaceae</taxon>
        <taxon>Paenisporosarcina</taxon>
    </lineage>
</organism>
<keyword evidence="1" id="KW-1133">Transmembrane helix</keyword>
<feature type="transmembrane region" description="Helical" evidence="1">
    <location>
        <begin position="7"/>
        <end position="27"/>
    </location>
</feature>
<protein>
    <submittedName>
        <fullName evidence="2">Uncharacterized protein</fullName>
    </submittedName>
</protein>
<dbReference type="Proteomes" id="UP000265725">
    <property type="component" value="Chromosome"/>
</dbReference>
<sequence>MSNLRTFKIVALVLEAILAVPLIGGTIVIGSGYFALGLMFVIHLIILVLAAKTYTSKTAAIAGLITSAIAWIPVLGWVLHCVTAILYAIEVIANRD</sequence>
<reference evidence="3" key="1">
    <citation type="submission" date="2018-09" db="EMBL/GenBank/DDBJ databases">
        <authorList>
            <person name="Zhu H."/>
        </authorList>
    </citation>
    <scope>NUCLEOTIDE SEQUENCE [LARGE SCALE GENOMIC DNA]</scope>
    <source>
        <strain evidence="3">K2R23-3</strain>
    </source>
</reference>
<keyword evidence="1" id="KW-0472">Membrane</keyword>
<keyword evidence="3" id="KW-1185">Reference proteome</keyword>
<dbReference type="OrthoDB" id="1925744at2"/>
<evidence type="ECO:0000256" key="1">
    <source>
        <dbReference type="SAM" id="Phobius"/>
    </source>
</evidence>
<feature type="transmembrane region" description="Helical" evidence="1">
    <location>
        <begin position="63"/>
        <end position="89"/>
    </location>
</feature>
<accession>A0A385YT88</accession>
<dbReference type="AlphaFoldDB" id="A0A385YT88"/>
<dbReference type="RefSeq" id="WP_119882640.1">
    <property type="nucleotide sequence ID" value="NZ_CP032418.1"/>
</dbReference>
<evidence type="ECO:0000313" key="2">
    <source>
        <dbReference type="EMBL" id="AYC28898.1"/>
    </source>
</evidence>
<gene>
    <name evidence="2" type="ORF">D3873_03065</name>
</gene>
<feature type="transmembrane region" description="Helical" evidence="1">
    <location>
        <begin position="33"/>
        <end position="51"/>
    </location>
</feature>
<dbReference type="KEGG" id="paek:D3873_03065"/>
<evidence type="ECO:0000313" key="3">
    <source>
        <dbReference type="Proteomes" id="UP000265725"/>
    </source>
</evidence>
<dbReference type="EMBL" id="CP032418">
    <property type="protein sequence ID" value="AYC28898.1"/>
    <property type="molecule type" value="Genomic_DNA"/>
</dbReference>
<keyword evidence="1" id="KW-0812">Transmembrane</keyword>
<proteinExistence type="predicted"/>